<feature type="compositionally biased region" description="Polar residues" evidence="1">
    <location>
        <begin position="143"/>
        <end position="153"/>
    </location>
</feature>
<dbReference type="InterPro" id="IPR051681">
    <property type="entry name" value="Ser/Thr_Kinases-Pseudokinases"/>
</dbReference>
<dbReference type="GO" id="GO:0005524">
    <property type="term" value="F:ATP binding"/>
    <property type="evidence" value="ECO:0007669"/>
    <property type="project" value="InterPro"/>
</dbReference>
<dbReference type="PROSITE" id="PS50011">
    <property type="entry name" value="PROTEIN_KINASE_DOM"/>
    <property type="match status" value="1"/>
</dbReference>
<feature type="domain" description="Protein kinase" evidence="2">
    <location>
        <begin position="947"/>
        <end position="1306"/>
    </location>
</feature>
<evidence type="ECO:0000259" key="2">
    <source>
        <dbReference type="PROSITE" id="PS50011"/>
    </source>
</evidence>
<dbReference type="PANTHER" id="PTHR44329:SF214">
    <property type="entry name" value="PROTEIN KINASE DOMAIN-CONTAINING PROTEIN"/>
    <property type="match status" value="1"/>
</dbReference>
<dbReference type="InterPro" id="IPR011009">
    <property type="entry name" value="Kinase-like_dom_sf"/>
</dbReference>
<evidence type="ECO:0000313" key="3">
    <source>
        <dbReference type="EMBL" id="KAG2494121.1"/>
    </source>
</evidence>
<dbReference type="OrthoDB" id="548754at2759"/>
<dbReference type="InterPro" id="IPR001245">
    <property type="entry name" value="Ser-Thr/Tyr_kinase_cat_dom"/>
</dbReference>
<name>A0A835Y4Q9_9CHLO</name>
<dbReference type="SUPFAM" id="SSF56112">
    <property type="entry name" value="Protein kinase-like (PK-like)"/>
    <property type="match status" value="1"/>
</dbReference>
<dbReference type="Proteomes" id="UP000612055">
    <property type="component" value="Unassembled WGS sequence"/>
</dbReference>
<dbReference type="GO" id="GO:0004674">
    <property type="term" value="F:protein serine/threonine kinase activity"/>
    <property type="evidence" value="ECO:0007669"/>
    <property type="project" value="TreeGrafter"/>
</dbReference>
<protein>
    <recommendedName>
        <fullName evidence="2">Protein kinase domain-containing protein</fullName>
    </recommendedName>
</protein>
<feature type="region of interest" description="Disordered" evidence="1">
    <location>
        <begin position="782"/>
        <end position="801"/>
    </location>
</feature>
<organism evidence="3 4">
    <name type="scientific">Edaphochlamys debaryana</name>
    <dbReference type="NCBI Taxonomy" id="47281"/>
    <lineage>
        <taxon>Eukaryota</taxon>
        <taxon>Viridiplantae</taxon>
        <taxon>Chlorophyta</taxon>
        <taxon>core chlorophytes</taxon>
        <taxon>Chlorophyceae</taxon>
        <taxon>CS clade</taxon>
        <taxon>Chlamydomonadales</taxon>
        <taxon>Chlamydomonadales incertae sedis</taxon>
        <taxon>Edaphochlamys</taxon>
    </lineage>
</organism>
<dbReference type="Gene3D" id="1.10.510.10">
    <property type="entry name" value="Transferase(Phosphotransferase) domain 1"/>
    <property type="match status" value="1"/>
</dbReference>
<dbReference type="SMART" id="SM00220">
    <property type="entry name" value="S_TKc"/>
    <property type="match status" value="1"/>
</dbReference>
<keyword evidence="4" id="KW-1185">Reference proteome</keyword>
<gene>
    <name evidence="3" type="ORF">HYH03_007759</name>
</gene>
<evidence type="ECO:0000256" key="1">
    <source>
        <dbReference type="SAM" id="MobiDB-lite"/>
    </source>
</evidence>
<feature type="region of interest" description="Disordered" evidence="1">
    <location>
        <begin position="397"/>
        <end position="422"/>
    </location>
</feature>
<reference evidence="3" key="1">
    <citation type="journal article" date="2020" name="bioRxiv">
        <title>Comparative genomics of Chlamydomonas.</title>
        <authorList>
            <person name="Craig R.J."/>
            <person name="Hasan A.R."/>
            <person name="Ness R.W."/>
            <person name="Keightley P.D."/>
        </authorList>
    </citation>
    <scope>NUCLEOTIDE SEQUENCE</scope>
    <source>
        <strain evidence="3">CCAP 11/70</strain>
    </source>
</reference>
<dbReference type="Pfam" id="PF07714">
    <property type="entry name" value="PK_Tyr_Ser-Thr"/>
    <property type="match status" value="1"/>
</dbReference>
<proteinExistence type="predicted"/>
<sequence>MQFLACFKPREISLLEQPPEVRRAKSERTLLRKASASVASWLPRAASLRGPPDIATTDAGDSEGCAPAVRENAIADGKRGVVGEALFDLQINISDIAGSSKSWAARAQETLGRIADTVSGELRLYGVAQQDGSASPPFVLVASSSSSGMQTQPKAYEGAPTELQEGSPRSPLEGTPAAAASPVQGAEGSPQVPLLVGALLDRMVETRAPVVRHGTWGHPQDVTIAVVPLNTGRQLEGALCIVRKASPLPSAANGAPAGPAPCPDLLSDPSALMQLGLCVSLALLAGESGQQFRVLCEGLHALSTANSMQQLVGALCQAVAANVQEQYLLTPRVTAALVPKPGASTGLMFACRGPSELPGPRAAGNDAGSKLNVRRNYAATDFGRCHDSATRLGTAHDVTAVEEEPPGRCQSDSSPRNLVPDSPPACRGADIHTVASGPAEGGYLQPTAGRGAASLFKSGRAGFGGQSQVIPLGNTSKALLDFSEAGLASQAAPELHVKPFPLAQTLLGHLSKGDGGNAAFAKPSLPFAAEVLSAGTAKAPAAVAAPRRPRALVVEDCAAHVQDPRRPSRDVLMLMAGSNQKQQPALARQALGLPSPTAGNGSPRDPSASPLAALGRSVQSLITLLLPSGDGRCAFGLYVAFPQHLPRALLDRIRDALVELLKVASPLVAHKLQFDLAVEVETLATATPGSYAVVDGAGSAAVTSGYRTTSLHGYTPPANTVFATAEQLLAEFNSVADGDEAHALGTRDCLLPMMLLSSGGASLLGSASLSARRDVRNKAAVASSTMTEHLGGGAEERGMGTSPFLTMGVGSSVGGRLARCMPQSDPALDGAGLLRATDMPGLASKDHGPQPALNTAEMADCAWSQPQTHAVIHVEDMDEVKHSMRSQMPTLVASLRSSIGAARADVAAAAAARDTQAVGSLAPASGTSRLGRTSQPLTSDASALAGIELLSQLGHGGCAVVLMGRMGVMDVAVKLMELPEMDDEDTATGLARASTANSGNMCPRAALTPSGQKRLGARRALLRNAMELAVMTSLTGHPNVLQVYTTFSNVALVRTQKPDGSVTLKLRPADKANPVAEDALDDDTPPVCDCLVAEWCDRGCLAKALASKAVPGTVVVRPADGSGPPRQVPNYKVILMTLLDVVLALRHLHSHNLIHRDLKPGNVLLRTSNTDPRGFTAKLADFGFVTLLNKPGDDASNGEPFAIVEEACGTVTHMSPESMEEGARIGPSCDVYSLGILMWDMVAGGTRPYAELQHDMVAAVVMAGARPAFPTSVPSSYRRLAERCWATDPLQRPYVAELIDEFNSMLAGNRRQKQ</sequence>
<accession>A0A835Y4Q9</accession>
<feature type="region of interest" description="Disordered" evidence="1">
    <location>
        <begin position="143"/>
        <end position="189"/>
    </location>
</feature>
<evidence type="ECO:0000313" key="4">
    <source>
        <dbReference type="Proteomes" id="UP000612055"/>
    </source>
</evidence>
<dbReference type="EMBL" id="JAEHOE010000033">
    <property type="protein sequence ID" value="KAG2494121.1"/>
    <property type="molecule type" value="Genomic_DNA"/>
</dbReference>
<dbReference type="InterPro" id="IPR008271">
    <property type="entry name" value="Ser/Thr_kinase_AS"/>
</dbReference>
<dbReference type="InterPro" id="IPR000719">
    <property type="entry name" value="Prot_kinase_dom"/>
</dbReference>
<dbReference type="PANTHER" id="PTHR44329">
    <property type="entry name" value="SERINE/THREONINE-PROTEIN KINASE TNNI3K-RELATED"/>
    <property type="match status" value="1"/>
</dbReference>
<comment type="caution">
    <text evidence="3">The sequence shown here is derived from an EMBL/GenBank/DDBJ whole genome shotgun (WGS) entry which is preliminary data.</text>
</comment>
<feature type="region of interest" description="Disordered" evidence="1">
    <location>
        <begin position="591"/>
        <end position="610"/>
    </location>
</feature>
<dbReference type="PROSITE" id="PS00108">
    <property type="entry name" value="PROTEIN_KINASE_ST"/>
    <property type="match status" value="1"/>
</dbReference>